<dbReference type="InterPro" id="IPR052155">
    <property type="entry name" value="Biofilm_reg_signaling"/>
</dbReference>
<evidence type="ECO:0000313" key="5">
    <source>
        <dbReference type="EMBL" id="GCL66158.1"/>
    </source>
</evidence>
<gene>
    <name evidence="5" type="ORF">AQPW35_52390</name>
</gene>
<evidence type="ECO:0000256" key="1">
    <source>
        <dbReference type="SAM" id="Phobius"/>
    </source>
</evidence>
<dbReference type="CDD" id="cd01948">
    <property type="entry name" value="EAL"/>
    <property type="match status" value="1"/>
</dbReference>
<feature type="domain" description="PAC" evidence="2">
    <location>
        <begin position="283"/>
        <end position="337"/>
    </location>
</feature>
<dbReference type="SUPFAM" id="SSF55785">
    <property type="entry name" value="PYP-like sensor domain (PAS domain)"/>
    <property type="match status" value="1"/>
</dbReference>
<dbReference type="PANTHER" id="PTHR44757:SF2">
    <property type="entry name" value="BIOFILM ARCHITECTURE MAINTENANCE PROTEIN MBAA"/>
    <property type="match status" value="1"/>
</dbReference>
<dbReference type="AlphaFoldDB" id="A0A480B501"/>
<feature type="transmembrane region" description="Helical" evidence="1">
    <location>
        <begin position="60"/>
        <end position="78"/>
    </location>
</feature>
<sequence length="766" mass="81815">MPPSTMPVPLSQAEDAEAGALRAALLGAVRRLTPYTMACNLGSGALVLQAFDGGVPSSLWAWWAVLNTVSLLALWGWWRQRQRVHATASVRAMRRVTVHSAVLATLWALVPVVWFPHAQPAQQLLIGTLVTGMLGAGGFVLSPVPAASLAWVCATALGALIALWRDFNPDLLPVAMLVVAYAPMVAIGAQSAGRLQARMLLAQWRTERQERMLTVLLQDFEQQADDVLWQTGADGHLSHQAPRLGQLLGLPDAALAAQPLLALLRSRASSGMEALQQALNAGRPFRDLVISLDIGGTPRHLALQGKRLVDEQGRTLGWRGVVSDITARVLAQQQLHALAHTDSLTGLANRHTLREALADTLQQGQAAALLSLDLDHFKSINDTLGHTAGDQLLQTVAQRLCDVTRPGDLVARLGGDEFSVLLRAPIGPADVDALARRLIASLAQPVLVQGRQLQVGASVGVARCDGTADGVDDLLVRADLALYAAKDGGRGRHAVYTPAMGARSRRRVALEQGLRTAVARGELALHWQPKVDIAGWRIVGAEALLRWQHPQLGAVGPSEFIPVAEQCGLIAEIGRWALAEACRAANGPLAGLVVSVNVSPVQLRDAHALAVLREALLAARLPPGRLELEITESVFIGDSDGALERLHALRALGVRVALDDFGTGYSSLAYLRRFPFDTLKIDRAFVSEVLLRADARAIVHTIAQLAGTLGMRTVSEGVETAAQLAAVRQAGCHEVQGYLVSPPLPLDRFLALRAGWPVRQAVPEAG</sequence>
<dbReference type="CDD" id="cd01949">
    <property type="entry name" value="GGDEF"/>
    <property type="match status" value="1"/>
</dbReference>
<dbReference type="Gene3D" id="3.30.450.20">
    <property type="entry name" value="PAS domain"/>
    <property type="match status" value="1"/>
</dbReference>
<dbReference type="SMART" id="SM00052">
    <property type="entry name" value="EAL"/>
    <property type="match status" value="1"/>
</dbReference>
<dbReference type="SUPFAM" id="SSF55073">
    <property type="entry name" value="Nucleotide cyclase"/>
    <property type="match status" value="1"/>
</dbReference>
<dbReference type="InterPro" id="IPR035965">
    <property type="entry name" value="PAS-like_dom_sf"/>
</dbReference>
<organism evidence="5 6">
    <name type="scientific">Pseudaquabacterium pictum</name>
    <dbReference type="NCBI Taxonomy" id="2315236"/>
    <lineage>
        <taxon>Bacteria</taxon>
        <taxon>Pseudomonadati</taxon>
        <taxon>Pseudomonadota</taxon>
        <taxon>Betaproteobacteria</taxon>
        <taxon>Burkholderiales</taxon>
        <taxon>Sphaerotilaceae</taxon>
        <taxon>Pseudaquabacterium</taxon>
    </lineage>
</organism>
<name>A0A480B501_9BURK</name>
<dbReference type="Gene3D" id="3.20.20.450">
    <property type="entry name" value="EAL domain"/>
    <property type="match status" value="1"/>
</dbReference>
<dbReference type="PROSITE" id="PS50883">
    <property type="entry name" value="EAL"/>
    <property type="match status" value="1"/>
</dbReference>
<dbReference type="Pfam" id="PF00990">
    <property type="entry name" value="GGDEF"/>
    <property type="match status" value="1"/>
</dbReference>
<keyword evidence="1" id="KW-0472">Membrane</keyword>
<comment type="caution">
    <text evidence="5">The sequence shown here is derived from an EMBL/GenBank/DDBJ whole genome shotgun (WGS) entry which is preliminary data.</text>
</comment>
<dbReference type="PROSITE" id="PS50887">
    <property type="entry name" value="GGDEF"/>
    <property type="match status" value="1"/>
</dbReference>
<feature type="domain" description="EAL" evidence="3">
    <location>
        <begin position="507"/>
        <end position="757"/>
    </location>
</feature>
<dbReference type="Pfam" id="PF08448">
    <property type="entry name" value="PAS_4"/>
    <property type="match status" value="1"/>
</dbReference>
<evidence type="ECO:0000259" key="2">
    <source>
        <dbReference type="PROSITE" id="PS50113"/>
    </source>
</evidence>
<dbReference type="PANTHER" id="PTHR44757">
    <property type="entry name" value="DIGUANYLATE CYCLASE DGCP"/>
    <property type="match status" value="1"/>
</dbReference>
<proteinExistence type="predicted"/>
<dbReference type="Pfam" id="PF00563">
    <property type="entry name" value="EAL"/>
    <property type="match status" value="1"/>
</dbReference>
<evidence type="ECO:0000313" key="6">
    <source>
        <dbReference type="Proteomes" id="UP000301751"/>
    </source>
</evidence>
<dbReference type="InterPro" id="IPR001633">
    <property type="entry name" value="EAL_dom"/>
</dbReference>
<dbReference type="NCBIfam" id="TIGR00254">
    <property type="entry name" value="GGDEF"/>
    <property type="match status" value="1"/>
</dbReference>
<dbReference type="InterPro" id="IPR043128">
    <property type="entry name" value="Rev_trsase/Diguanyl_cyclase"/>
</dbReference>
<dbReference type="InterPro" id="IPR000160">
    <property type="entry name" value="GGDEF_dom"/>
</dbReference>
<reference evidence="6" key="1">
    <citation type="submission" date="2019-03" db="EMBL/GenBank/DDBJ databases">
        <title>Aquabacterium pictum sp.nov., the first bacteriochlorophyll a-containing freshwater bacterium in the genus Aquabacterium of the class Betaproteobacteria.</title>
        <authorList>
            <person name="Hirose S."/>
            <person name="Tank M."/>
            <person name="Hara E."/>
            <person name="Tamaki H."/>
            <person name="Takaichi S."/>
            <person name="Haruta S."/>
            <person name="Hanada S."/>
        </authorList>
    </citation>
    <scope>NUCLEOTIDE SEQUENCE [LARGE SCALE GENOMIC DNA]</scope>
    <source>
        <strain evidence="6">W35</strain>
    </source>
</reference>
<dbReference type="Gene3D" id="3.30.70.270">
    <property type="match status" value="1"/>
</dbReference>
<feature type="domain" description="GGDEF" evidence="4">
    <location>
        <begin position="365"/>
        <end position="498"/>
    </location>
</feature>
<protein>
    <submittedName>
        <fullName evidence="5">GGDEF domain-containing protein</fullName>
    </submittedName>
</protein>
<dbReference type="InterPro" id="IPR013656">
    <property type="entry name" value="PAS_4"/>
</dbReference>
<keyword evidence="1" id="KW-0812">Transmembrane</keyword>
<feature type="transmembrane region" description="Helical" evidence="1">
    <location>
        <begin position="98"/>
        <end position="115"/>
    </location>
</feature>
<dbReference type="PROSITE" id="PS50113">
    <property type="entry name" value="PAC"/>
    <property type="match status" value="1"/>
</dbReference>
<dbReference type="InterPro" id="IPR029787">
    <property type="entry name" value="Nucleotide_cyclase"/>
</dbReference>
<dbReference type="Proteomes" id="UP000301751">
    <property type="component" value="Unassembled WGS sequence"/>
</dbReference>
<evidence type="ECO:0000259" key="3">
    <source>
        <dbReference type="PROSITE" id="PS50883"/>
    </source>
</evidence>
<keyword evidence="1" id="KW-1133">Transmembrane helix</keyword>
<dbReference type="InterPro" id="IPR000700">
    <property type="entry name" value="PAS-assoc_C"/>
</dbReference>
<evidence type="ECO:0000259" key="4">
    <source>
        <dbReference type="PROSITE" id="PS50887"/>
    </source>
</evidence>
<dbReference type="InterPro" id="IPR035919">
    <property type="entry name" value="EAL_sf"/>
</dbReference>
<feature type="transmembrane region" description="Helical" evidence="1">
    <location>
        <begin position="171"/>
        <end position="189"/>
    </location>
</feature>
<dbReference type="SUPFAM" id="SSF141868">
    <property type="entry name" value="EAL domain-like"/>
    <property type="match status" value="1"/>
</dbReference>
<dbReference type="EMBL" id="BJCL01000026">
    <property type="protein sequence ID" value="GCL66158.1"/>
    <property type="molecule type" value="Genomic_DNA"/>
</dbReference>
<accession>A0A480B501</accession>
<feature type="transmembrane region" description="Helical" evidence="1">
    <location>
        <begin position="148"/>
        <end position="165"/>
    </location>
</feature>
<keyword evidence="6" id="KW-1185">Reference proteome</keyword>
<dbReference type="SMART" id="SM00267">
    <property type="entry name" value="GGDEF"/>
    <property type="match status" value="1"/>
</dbReference>